<evidence type="ECO:0000313" key="11">
    <source>
        <dbReference type="Proteomes" id="UP000824190"/>
    </source>
</evidence>
<reference evidence="10" key="1">
    <citation type="journal article" date="2021" name="PeerJ">
        <title>Extensive microbial diversity within the chicken gut microbiome revealed by metagenomics and culture.</title>
        <authorList>
            <person name="Gilroy R."/>
            <person name="Ravi A."/>
            <person name="Getino M."/>
            <person name="Pursley I."/>
            <person name="Horton D.L."/>
            <person name="Alikhan N.F."/>
            <person name="Baker D."/>
            <person name="Gharbi K."/>
            <person name="Hall N."/>
            <person name="Watson M."/>
            <person name="Adriaenssens E.M."/>
            <person name="Foster-Nyarko E."/>
            <person name="Jarju S."/>
            <person name="Secka A."/>
            <person name="Antonio M."/>
            <person name="Oren A."/>
            <person name="Chaudhuri R.R."/>
            <person name="La Ragione R."/>
            <person name="Hildebrand F."/>
            <person name="Pallen M.J."/>
        </authorList>
    </citation>
    <scope>NUCLEOTIDE SEQUENCE</scope>
    <source>
        <strain evidence="10">CHK32-1732</strain>
    </source>
</reference>
<keyword evidence="2 9" id="KW-0813">Transport</keyword>
<keyword evidence="3 9" id="KW-1003">Cell membrane</keyword>
<dbReference type="PANTHER" id="PTHR42982:SF8">
    <property type="entry name" value="SEC-INDEPENDENT PROTEIN TRANSLOCASE PROTEIN TATA"/>
    <property type="match status" value="1"/>
</dbReference>
<keyword evidence="7 9" id="KW-0811">Translocation</keyword>
<dbReference type="InterPro" id="IPR006312">
    <property type="entry name" value="TatA/E"/>
</dbReference>
<evidence type="ECO:0000256" key="7">
    <source>
        <dbReference type="ARBA" id="ARBA00023010"/>
    </source>
</evidence>
<dbReference type="PANTHER" id="PTHR42982">
    <property type="entry name" value="SEC-INDEPENDENT PROTEIN TRANSLOCASE PROTEIN TATA"/>
    <property type="match status" value="1"/>
</dbReference>
<evidence type="ECO:0000256" key="9">
    <source>
        <dbReference type="HAMAP-Rule" id="MF_00236"/>
    </source>
</evidence>
<dbReference type="HAMAP" id="MF_00236">
    <property type="entry name" value="TatA_E"/>
    <property type="match status" value="1"/>
</dbReference>
<comment type="caution">
    <text evidence="10">The sequence shown here is derived from an EMBL/GenBank/DDBJ whole genome shotgun (WGS) entry which is preliminary data.</text>
</comment>
<dbReference type="GO" id="GO:0008320">
    <property type="term" value="F:protein transmembrane transporter activity"/>
    <property type="evidence" value="ECO:0007669"/>
    <property type="project" value="UniProtKB-UniRule"/>
</dbReference>
<comment type="subunit">
    <text evidence="9">The Tat system comprises two distinct complexes: a TatABC complex, containing multiple copies of TatA, TatB and TatC subunits, and a separate TatA complex, containing only TatA subunits. Substrates initially bind to the TatABC complex, which probably triggers association of the separate TatA complex to form the active translocon.</text>
</comment>
<dbReference type="InterPro" id="IPR003369">
    <property type="entry name" value="TatA/B/E"/>
</dbReference>
<protein>
    <recommendedName>
        <fullName evidence="9">Sec-independent protein translocase protein TatA</fullName>
    </recommendedName>
</protein>
<sequence length="91" mass="9228">MFANLTGVHALVILAVVLLLFGAAKLPALAKSLGQSVRILKDETKEQAPTEAAEAATAADTTVPAAATSATPVTNDNAYVAPAQVQAQRTA</sequence>
<dbReference type="GO" id="GO:0043953">
    <property type="term" value="P:protein transport by the Tat complex"/>
    <property type="evidence" value="ECO:0007669"/>
    <property type="project" value="UniProtKB-UniRule"/>
</dbReference>
<name>A0A9D1RMG6_9CORY</name>
<keyword evidence="4 9" id="KW-0812">Transmembrane</keyword>
<evidence type="ECO:0000256" key="3">
    <source>
        <dbReference type="ARBA" id="ARBA00022475"/>
    </source>
</evidence>
<reference evidence="10" key="2">
    <citation type="submission" date="2021-04" db="EMBL/GenBank/DDBJ databases">
        <authorList>
            <person name="Gilroy R."/>
        </authorList>
    </citation>
    <scope>NUCLEOTIDE SEQUENCE</scope>
    <source>
        <strain evidence="10">CHK32-1732</strain>
    </source>
</reference>
<evidence type="ECO:0000256" key="8">
    <source>
        <dbReference type="ARBA" id="ARBA00023136"/>
    </source>
</evidence>
<dbReference type="AlphaFoldDB" id="A0A9D1RMG6"/>
<dbReference type="Proteomes" id="UP000824190">
    <property type="component" value="Unassembled WGS sequence"/>
</dbReference>
<comment type="function">
    <text evidence="9">Part of the twin-arginine translocation (Tat) system that transports large folded proteins containing a characteristic twin-arginine motif in their signal peptide across membranes. TatA could form the protein-conducting channel of the Tat system.</text>
</comment>
<evidence type="ECO:0000256" key="6">
    <source>
        <dbReference type="ARBA" id="ARBA00022989"/>
    </source>
</evidence>
<gene>
    <name evidence="9" type="primary">tatA</name>
    <name evidence="10" type="ORF">H9870_05115</name>
</gene>
<keyword evidence="8 9" id="KW-0472">Membrane</keyword>
<organism evidence="10 11">
    <name type="scientific">Candidatus Corynebacterium avicola</name>
    <dbReference type="NCBI Taxonomy" id="2838527"/>
    <lineage>
        <taxon>Bacteria</taxon>
        <taxon>Bacillati</taxon>
        <taxon>Actinomycetota</taxon>
        <taxon>Actinomycetes</taxon>
        <taxon>Mycobacteriales</taxon>
        <taxon>Corynebacteriaceae</taxon>
        <taxon>Corynebacterium</taxon>
    </lineage>
</organism>
<accession>A0A9D1RMG6</accession>
<dbReference type="EMBL" id="DXGC01000049">
    <property type="protein sequence ID" value="HIW91026.1"/>
    <property type="molecule type" value="Genomic_DNA"/>
</dbReference>
<comment type="similarity">
    <text evidence="9">Belongs to the TatA/E family.</text>
</comment>
<proteinExistence type="inferred from homology"/>
<evidence type="ECO:0000256" key="5">
    <source>
        <dbReference type="ARBA" id="ARBA00022927"/>
    </source>
</evidence>
<dbReference type="GO" id="GO:0033281">
    <property type="term" value="C:TAT protein transport complex"/>
    <property type="evidence" value="ECO:0007669"/>
    <property type="project" value="UniProtKB-UniRule"/>
</dbReference>
<dbReference type="Gene3D" id="1.20.5.3310">
    <property type="match status" value="1"/>
</dbReference>
<evidence type="ECO:0000256" key="4">
    <source>
        <dbReference type="ARBA" id="ARBA00022692"/>
    </source>
</evidence>
<comment type="subcellular location">
    <subcellularLocation>
        <location evidence="1 9">Cell membrane</location>
        <topology evidence="1 9">Single-pass membrane protein</topology>
    </subcellularLocation>
</comment>
<keyword evidence="5 9" id="KW-0653">Protein transport</keyword>
<evidence type="ECO:0000256" key="1">
    <source>
        <dbReference type="ARBA" id="ARBA00004162"/>
    </source>
</evidence>
<keyword evidence="6 9" id="KW-1133">Transmembrane helix</keyword>
<evidence type="ECO:0000313" key="10">
    <source>
        <dbReference type="EMBL" id="HIW91026.1"/>
    </source>
</evidence>
<dbReference type="Pfam" id="PF02416">
    <property type="entry name" value="TatA_B_E"/>
    <property type="match status" value="1"/>
</dbReference>
<evidence type="ECO:0000256" key="2">
    <source>
        <dbReference type="ARBA" id="ARBA00022448"/>
    </source>
</evidence>